<dbReference type="Proteomes" id="UP000681041">
    <property type="component" value="Chromosome"/>
</dbReference>
<accession>A0A8T8K388</accession>
<organism evidence="1 2">
    <name type="scientific">Methanobacterium alkalithermotolerans</name>
    <dbReference type="NCBI Taxonomy" id="2731220"/>
    <lineage>
        <taxon>Archaea</taxon>
        <taxon>Methanobacteriati</taxon>
        <taxon>Methanobacteriota</taxon>
        <taxon>Methanomada group</taxon>
        <taxon>Methanobacteria</taxon>
        <taxon>Methanobacteriales</taxon>
        <taxon>Methanobacteriaceae</taxon>
        <taxon>Methanobacterium</taxon>
    </lineage>
</organism>
<protein>
    <submittedName>
        <fullName evidence="1">Uncharacterized protein</fullName>
    </submittedName>
</protein>
<dbReference type="KEGG" id="meme:HYG87_00985"/>
<name>A0A8T8K388_9EURY</name>
<dbReference type="AlphaFoldDB" id="A0A8T8K388"/>
<gene>
    <name evidence="1" type="ORF">HYG87_00985</name>
</gene>
<keyword evidence="2" id="KW-1185">Reference proteome</keyword>
<evidence type="ECO:0000313" key="2">
    <source>
        <dbReference type="Proteomes" id="UP000681041"/>
    </source>
</evidence>
<sequence>MKSLKMKKPDDELMLYHHGVFPADEEILVFSLNDFLIFQGDVQKSLEAALKIVNDSRNNNSTHGPRVDAQRTLNWIKKTQENLKKIKKDDGQKQLI</sequence>
<dbReference type="GeneID" id="64819295"/>
<proteinExistence type="predicted"/>
<reference evidence="1" key="1">
    <citation type="submission" date="2020-07" db="EMBL/GenBank/DDBJ databases">
        <title>Methanobacterium. sp. MethCan genome.</title>
        <authorList>
            <person name="Postec A."/>
            <person name="Quemeneur M."/>
        </authorList>
    </citation>
    <scope>NUCLEOTIDE SEQUENCE</scope>
    <source>
        <strain evidence="1">MethCAN</strain>
    </source>
</reference>
<dbReference type="EMBL" id="CP058560">
    <property type="protein sequence ID" value="QUH22437.1"/>
    <property type="molecule type" value="Genomic_DNA"/>
</dbReference>
<dbReference type="RefSeq" id="WP_211533382.1">
    <property type="nucleotide sequence ID" value="NZ_CP058560.1"/>
</dbReference>
<evidence type="ECO:0000313" key="1">
    <source>
        <dbReference type="EMBL" id="QUH22437.1"/>
    </source>
</evidence>